<dbReference type="GO" id="GO:0005930">
    <property type="term" value="C:axoneme"/>
    <property type="evidence" value="ECO:0007669"/>
    <property type="project" value="UniProtKB-SubCell"/>
</dbReference>
<evidence type="ECO:0000313" key="19">
    <source>
        <dbReference type="EMBL" id="GAB0197613.1"/>
    </source>
</evidence>
<dbReference type="Gene3D" id="2.130.10.10">
    <property type="entry name" value="YVTN repeat-like/Quinoprotein amine dehydrogenase"/>
    <property type="match status" value="2"/>
</dbReference>
<dbReference type="GO" id="GO:0003774">
    <property type="term" value="F:cytoskeletal motor activity"/>
    <property type="evidence" value="ECO:0007669"/>
    <property type="project" value="UniProtKB-UniRule"/>
</dbReference>
<evidence type="ECO:0000256" key="17">
    <source>
        <dbReference type="SAM" id="MobiDB-lite"/>
    </source>
</evidence>
<dbReference type="GO" id="GO:0030286">
    <property type="term" value="C:dynein complex"/>
    <property type="evidence" value="ECO:0007669"/>
    <property type="project" value="UniProtKB-KW"/>
</dbReference>
<comment type="caution">
    <text evidence="19">The sequence shown here is derived from an EMBL/GenBank/DDBJ whole genome shotgun (WGS) entry which is preliminary data.</text>
</comment>
<dbReference type="FunFam" id="2.130.10.10:FF:001017">
    <property type="entry name" value="Dynein axonemal intermediate chain 2"/>
    <property type="match status" value="1"/>
</dbReference>
<keyword evidence="4" id="KW-0853">WD repeat</keyword>
<comment type="subcellular location">
    <subcellularLocation>
        <location evidence="1">Cytoplasm</location>
        <location evidence="1">Cytoskeleton</location>
        <location evidence="1">Cilium axoneme</location>
    </subcellularLocation>
</comment>
<evidence type="ECO:0000259" key="18">
    <source>
        <dbReference type="PROSITE" id="PS50067"/>
    </source>
</evidence>
<protein>
    <recommendedName>
        <fullName evidence="15">Kinesin-like protein KIN-8B</fullName>
    </recommendedName>
</protein>
<dbReference type="GO" id="GO:0005524">
    <property type="term" value="F:ATP binding"/>
    <property type="evidence" value="ECO:0007669"/>
    <property type="project" value="UniProtKB-UniRule"/>
</dbReference>
<evidence type="ECO:0000256" key="13">
    <source>
        <dbReference type="ARBA" id="ARBA00023212"/>
    </source>
</evidence>
<dbReference type="InterPro" id="IPR050687">
    <property type="entry name" value="Dynein_IC"/>
</dbReference>
<dbReference type="CDD" id="cd01370">
    <property type="entry name" value="KISc_KIP3_like"/>
    <property type="match status" value="1"/>
</dbReference>
<dbReference type="Pfam" id="PF00400">
    <property type="entry name" value="WD40"/>
    <property type="match status" value="1"/>
</dbReference>
<feature type="binding site" evidence="16">
    <location>
        <begin position="696"/>
        <end position="703"/>
    </location>
    <ligand>
        <name>ATP</name>
        <dbReference type="ChEBI" id="CHEBI:30616"/>
    </ligand>
</feature>
<keyword evidence="12 16" id="KW-0505">Motor protein</keyword>
<feature type="region of interest" description="Disordered" evidence="17">
    <location>
        <begin position="520"/>
        <end position="540"/>
    </location>
</feature>
<name>A0ABC9XIU6_GRUJA</name>
<dbReference type="Pfam" id="PF00225">
    <property type="entry name" value="Kinesin"/>
    <property type="match status" value="1"/>
</dbReference>
<dbReference type="PROSITE" id="PS00411">
    <property type="entry name" value="KINESIN_MOTOR_1"/>
    <property type="match status" value="1"/>
</dbReference>
<evidence type="ECO:0000256" key="10">
    <source>
        <dbReference type="ARBA" id="ARBA00023054"/>
    </source>
</evidence>
<evidence type="ECO:0000256" key="9">
    <source>
        <dbReference type="ARBA" id="ARBA00023017"/>
    </source>
</evidence>
<dbReference type="SMART" id="SM00320">
    <property type="entry name" value="WD40"/>
    <property type="match status" value="4"/>
</dbReference>
<evidence type="ECO:0000256" key="8">
    <source>
        <dbReference type="ARBA" id="ARBA00022840"/>
    </source>
</evidence>
<dbReference type="Proteomes" id="UP001623348">
    <property type="component" value="Unassembled WGS sequence"/>
</dbReference>
<keyword evidence="8 16" id="KW-0067">ATP-binding</keyword>
<dbReference type="GO" id="GO:0005874">
    <property type="term" value="C:microtubule"/>
    <property type="evidence" value="ECO:0007669"/>
    <property type="project" value="UniProtKB-KW"/>
</dbReference>
<feature type="region of interest" description="Disordered" evidence="17">
    <location>
        <begin position="793"/>
        <end position="812"/>
    </location>
</feature>
<keyword evidence="10" id="KW-0175">Coiled coil</keyword>
<keyword evidence="5" id="KW-0493">Microtubule</keyword>
<dbReference type="SUPFAM" id="SSF52540">
    <property type="entry name" value="P-loop containing nucleoside triphosphate hydrolases"/>
    <property type="match status" value="1"/>
</dbReference>
<reference evidence="19 20" key="1">
    <citation type="submission" date="2024-06" db="EMBL/GenBank/DDBJ databases">
        <title>The draft genome of Grus japonensis, version 3.</title>
        <authorList>
            <person name="Nabeshima K."/>
            <person name="Suzuki S."/>
            <person name="Onuma M."/>
        </authorList>
    </citation>
    <scope>NUCLEOTIDE SEQUENCE [LARGE SCALE GENOMIC DNA]</scope>
    <source>
        <strain evidence="19 20">451A</strain>
    </source>
</reference>
<keyword evidence="6" id="KW-0677">Repeat</keyword>
<evidence type="ECO:0000256" key="15">
    <source>
        <dbReference type="ARBA" id="ARBA00068376"/>
    </source>
</evidence>
<dbReference type="InterPro" id="IPR019821">
    <property type="entry name" value="Kinesin_motor_CS"/>
</dbReference>
<evidence type="ECO:0000256" key="2">
    <source>
        <dbReference type="ARBA" id="ARBA00011059"/>
    </source>
</evidence>
<dbReference type="InterPro" id="IPR027417">
    <property type="entry name" value="P-loop_NTPase"/>
</dbReference>
<gene>
    <name evidence="19" type="ORF">GRJ2_002226700</name>
</gene>
<dbReference type="PANTHER" id="PTHR12442">
    <property type="entry name" value="DYNEIN INTERMEDIATE CHAIN"/>
    <property type="match status" value="1"/>
</dbReference>
<keyword evidence="20" id="KW-1185">Reference proteome</keyword>
<keyword evidence="9" id="KW-0243">Dynein</keyword>
<keyword evidence="14" id="KW-0966">Cell projection</keyword>
<feature type="domain" description="Kinesin motor" evidence="18">
    <location>
        <begin position="603"/>
        <end position="934"/>
    </location>
</feature>
<sequence length="1032" mass="116540">MEIIYVYTRKRSEFGRPCSFSDRPAKVNVDIPPDPSMASSFVLRNPVDSSVQHSSDMSEHEVNTERVEVESRGVNHVEGGWPKDINPQEVEQTIRFRKKVEKDENYINTITHLGALMEHCVKQNNAINIYEDYFGEEEVAEVEDEPPSAKTINVIRDPNVTKRTATHLSWHPNTCKKLAVAYSSLEFQQNMKEMSFDSYIWDLENPNKPELVLKPSSPLVSLEYNPKDSHVLVGGCYNGQMAYWDTRKGGLPVEVSTVEFSHRDPVYGAIWLQSKTGTECFSASTDGQVLWWDIRKLSEPTETLVLDITRKGLLENALGAVTLEFEPTMPTKFMVGTEQGIVIACNRKAKTPPEKITSTYSGHHGPVYALARNPFYPKIFLTVGDWTARIWSEETKESSIMWTKYHLSYLTDGCWSTVRPAVFFTTRSDGTLDVWDFLFKQNDPSLSLKVCDEPLSSLRLQDNGCVVGCGSKLGAVTLLEISSGFCTLQRNEKNLVNAMFERETKREKILEARHREMRLKERARSEGQEMEVEEMPVESPHDVLERTRREFFEVIEAELQRRARAETQPLHGKVKDHAGEEEAAQGEESQLPKEEEEEEEKDAAKVALRIRPMSAAELAEGAKPIAHCVDQQVVVLQDPMEDPDDILRTSHSREKSYVFDMTFDSTATQETVYRATTRDLVTGVVSGYNATVFAYGPTGCGKTYTMLGTDSEPGICARTLADLFQAIEDASGDTEYEVTMSYLEIYNERIRDLLNPSLGCLQLREDASGVIQVASITEVSAIDADEVMQLLARGNRRRTQEPTAANRTSSRSHAVLQVTVHQRHRGGGLRHGRLLMIDLAGSERAAQMQNRGRRMKEGAHINRSLLALGNCIKALSRQASTKYINYRDSKLTRLLKHSLEGNSRVVMIAHISPASTAVEESRSTLAYAHRTKSIRTTAELARRFRQSQHHTRRLEETLRHRSSSAEQREVRTLLCRLRQLELETAETRSRTLLQGGLRHPPAAAAQRFDQHRPLCARIIQQQQQLIAGASLP</sequence>
<evidence type="ECO:0000256" key="4">
    <source>
        <dbReference type="ARBA" id="ARBA00022574"/>
    </source>
</evidence>
<evidence type="ECO:0000256" key="3">
    <source>
        <dbReference type="ARBA" id="ARBA00022490"/>
    </source>
</evidence>
<comment type="similarity">
    <text evidence="16">Belongs to the TRAFAC class myosin-kinesin ATPase superfamily. Kinesin family.</text>
</comment>
<dbReference type="InterPro" id="IPR015943">
    <property type="entry name" value="WD40/YVTN_repeat-like_dom_sf"/>
</dbReference>
<evidence type="ECO:0000256" key="14">
    <source>
        <dbReference type="ARBA" id="ARBA00023273"/>
    </source>
</evidence>
<dbReference type="InterPro" id="IPR001752">
    <property type="entry name" value="Kinesin_motor_dom"/>
</dbReference>
<dbReference type="Gene3D" id="3.40.850.10">
    <property type="entry name" value="Kinesin motor domain"/>
    <property type="match status" value="1"/>
</dbReference>
<dbReference type="SUPFAM" id="SSF50978">
    <property type="entry name" value="WD40 repeat-like"/>
    <property type="match status" value="1"/>
</dbReference>
<organism evidence="19 20">
    <name type="scientific">Grus japonensis</name>
    <name type="common">Japanese crane</name>
    <name type="synonym">Red-crowned crane</name>
    <dbReference type="NCBI Taxonomy" id="30415"/>
    <lineage>
        <taxon>Eukaryota</taxon>
        <taxon>Metazoa</taxon>
        <taxon>Chordata</taxon>
        <taxon>Craniata</taxon>
        <taxon>Vertebrata</taxon>
        <taxon>Euteleostomi</taxon>
        <taxon>Archelosauria</taxon>
        <taxon>Archosauria</taxon>
        <taxon>Dinosauria</taxon>
        <taxon>Saurischia</taxon>
        <taxon>Theropoda</taxon>
        <taxon>Coelurosauria</taxon>
        <taxon>Aves</taxon>
        <taxon>Neognathae</taxon>
        <taxon>Neoaves</taxon>
        <taxon>Gruiformes</taxon>
        <taxon>Gruidae</taxon>
        <taxon>Grus</taxon>
    </lineage>
</organism>
<dbReference type="InterPro" id="IPR036961">
    <property type="entry name" value="Kinesin_motor_dom_sf"/>
</dbReference>
<dbReference type="FunFam" id="2.130.10.10:FF:000371">
    <property type="entry name" value="dynein intermediate chain 2, axonemal"/>
    <property type="match status" value="1"/>
</dbReference>
<feature type="region of interest" description="Disordered" evidence="17">
    <location>
        <begin position="946"/>
        <end position="965"/>
    </location>
</feature>
<evidence type="ECO:0000256" key="11">
    <source>
        <dbReference type="ARBA" id="ARBA00023069"/>
    </source>
</evidence>
<dbReference type="PRINTS" id="PR00380">
    <property type="entry name" value="KINESINHEAVY"/>
</dbReference>
<dbReference type="PROSITE" id="PS50067">
    <property type="entry name" value="KINESIN_MOTOR_2"/>
    <property type="match status" value="1"/>
</dbReference>
<dbReference type="AlphaFoldDB" id="A0ABC9XIU6"/>
<evidence type="ECO:0000256" key="16">
    <source>
        <dbReference type="PROSITE-ProRule" id="PRU00283"/>
    </source>
</evidence>
<keyword evidence="13" id="KW-0206">Cytoskeleton</keyword>
<evidence type="ECO:0000256" key="1">
    <source>
        <dbReference type="ARBA" id="ARBA00004430"/>
    </source>
</evidence>
<feature type="region of interest" description="Disordered" evidence="17">
    <location>
        <begin position="563"/>
        <end position="604"/>
    </location>
</feature>
<evidence type="ECO:0000256" key="5">
    <source>
        <dbReference type="ARBA" id="ARBA00022701"/>
    </source>
</evidence>
<evidence type="ECO:0000256" key="7">
    <source>
        <dbReference type="ARBA" id="ARBA00022741"/>
    </source>
</evidence>
<feature type="compositionally biased region" description="Polar residues" evidence="17">
    <location>
        <begin position="801"/>
        <end position="812"/>
    </location>
</feature>
<evidence type="ECO:0000256" key="12">
    <source>
        <dbReference type="ARBA" id="ARBA00023175"/>
    </source>
</evidence>
<dbReference type="InterPro" id="IPR001680">
    <property type="entry name" value="WD40_rpt"/>
</dbReference>
<evidence type="ECO:0000256" key="6">
    <source>
        <dbReference type="ARBA" id="ARBA00022737"/>
    </source>
</evidence>
<keyword evidence="7 16" id="KW-0547">Nucleotide-binding</keyword>
<dbReference type="EMBL" id="BAAFJT010000018">
    <property type="protein sequence ID" value="GAB0197613.1"/>
    <property type="molecule type" value="Genomic_DNA"/>
</dbReference>
<evidence type="ECO:0000313" key="20">
    <source>
        <dbReference type="Proteomes" id="UP001623348"/>
    </source>
</evidence>
<dbReference type="SMART" id="SM00129">
    <property type="entry name" value="KISc"/>
    <property type="match status" value="1"/>
</dbReference>
<comment type="similarity">
    <text evidence="2">Belongs to the dynein intermediate chain family.</text>
</comment>
<accession>A0ABC9XIU6</accession>
<dbReference type="InterPro" id="IPR036322">
    <property type="entry name" value="WD40_repeat_dom_sf"/>
</dbReference>
<proteinExistence type="inferred from homology"/>
<dbReference type="PANTHER" id="PTHR12442:SF7">
    <property type="entry name" value="DYNEIN AXONEMAL INTERMEDIATE CHAIN 2"/>
    <property type="match status" value="1"/>
</dbReference>
<dbReference type="FunFam" id="3.40.850.10:FF:000056">
    <property type="entry name" value="Kinesin-like protein"/>
    <property type="match status" value="1"/>
</dbReference>
<keyword evidence="11" id="KW-0969">Cilium</keyword>
<keyword evidence="3" id="KW-0963">Cytoplasm</keyword>